<dbReference type="Proteomes" id="UP001054837">
    <property type="component" value="Unassembled WGS sequence"/>
</dbReference>
<reference evidence="2 3" key="1">
    <citation type="submission" date="2021-06" db="EMBL/GenBank/DDBJ databases">
        <title>Caerostris darwini draft genome.</title>
        <authorList>
            <person name="Kono N."/>
            <person name="Arakawa K."/>
        </authorList>
    </citation>
    <scope>NUCLEOTIDE SEQUENCE [LARGE SCALE GENOMIC DNA]</scope>
</reference>
<feature type="chain" id="PRO_5043921245" evidence="1">
    <location>
        <begin position="24"/>
        <end position="114"/>
    </location>
</feature>
<evidence type="ECO:0000313" key="2">
    <source>
        <dbReference type="EMBL" id="GIY55121.1"/>
    </source>
</evidence>
<protein>
    <submittedName>
        <fullName evidence="2">Uncharacterized protein</fullName>
    </submittedName>
</protein>
<sequence>MSGLWTSKTFLCFGSEFLCLVEGIKQNSCVSPSSVLERPEISFSTLQLRRKMMCTINLLKFSPGFWKRLLLPNGIFRSQTSIPSEVAFVKDKYVSFTYLLGRVSSYQKMYKGKY</sequence>
<evidence type="ECO:0000313" key="3">
    <source>
        <dbReference type="Proteomes" id="UP001054837"/>
    </source>
</evidence>
<comment type="caution">
    <text evidence="2">The sequence shown here is derived from an EMBL/GenBank/DDBJ whole genome shotgun (WGS) entry which is preliminary data.</text>
</comment>
<gene>
    <name evidence="2" type="ORF">CDAR_546681</name>
</gene>
<organism evidence="2 3">
    <name type="scientific">Caerostris darwini</name>
    <dbReference type="NCBI Taxonomy" id="1538125"/>
    <lineage>
        <taxon>Eukaryota</taxon>
        <taxon>Metazoa</taxon>
        <taxon>Ecdysozoa</taxon>
        <taxon>Arthropoda</taxon>
        <taxon>Chelicerata</taxon>
        <taxon>Arachnida</taxon>
        <taxon>Araneae</taxon>
        <taxon>Araneomorphae</taxon>
        <taxon>Entelegynae</taxon>
        <taxon>Araneoidea</taxon>
        <taxon>Araneidae</taxon>
        <taxon>Caerostris</taxon>
    </lineage>
</organism>
<feature type="signal peptide" evidence="1">
    <location>
        <begin position="1"/>
        <end position="23"/>
    </location>
</feature>
<evidence type="ECO:0000256" key="1">
    <source>
        <dbReference type="SAM" id="SignalP"/>
    </source>
</evidence>
<keyword evidence="3" id="KW-1185">Reference proteome</keyword>
<name>A0AAV4UBC7_9ARAC</name>
<dbReference type="AlphaFoldDB" id="A0AAV4UBC7"/>
<proteinExistence type="predicted"/>
<accession>A0AAV4UBC7</accession>
<keyword evidence="1" id="KW-0732">Signal</keyword>
<dbReference type="EMBL" id="BPLQ01011052">
    <property type="protein sequence ID" value="GIY55121.1"/>
    <property type="molecule type" value="Genomic_DNA"/>
</dbReference>